<dbReference type="AlphaFoldDB" id="A0A1M4YQ37"/>
<dbReference type="EMBL" id="FQTV01000005">
    <property type="protein sequence ID" value="SHF07778.1"/>
    <property type="molecule type" value="Genomic_DNA"/>
</dbReference>
<sequence length="151" mass="17869">MARIKEGDIFEINTPKGKAYLHYIYKDKTTGDLIRILPGLYSERPANFDKLAGSKERYMVYFPLSAANKQNIIQHVGHYPVDSFKKPKYMRTEHIVRGEFLGWHIIDTETWQRQLVKTLTPEQKQLSPWGIWNDTLLIENLVDDWELEKWC</sequence>
<dbReference type="RefSeq" id="WP_073400176.1">
    <property type="nucleotide sequence ID" value="NZ_FQTV01000005.1"/>
</dbReference>
<name>A0A1M4YQ37_9BACE</name>
<dbReference type="Proteomes" id="UP000184509">
    <property type="component" value="Unassembled WGS sequence"/>
</dbReference>
<protein>
    <recommendedName>
        <fullName evidence="3">Immunity protein 26</fullName>
    </recommendedName>
</protein>
<keyword evidence="2" id="KW-1185">Reference proteome</keyword>
<proteinExistence type="predicted"/>
<gene>
    <name evidence="1" type="ORF">SAMN05444405_10546</name>
</gene>
<evidence type="ECO:0008006" key="3">
    <source>
        <dbReference type="Google" id="ProtNLM"/>
    </source>
</evidence>
<accession>A0A1M4YQ37</accession>
<dbReference type="OrthoDB" id="336698at2"/>
<organism evidence="1 2">
    <name type="scientific">Bacteroides luti</name>
    <dbReference type="NCBI Taxonomy" id="1297750"/>
    <lineage>
        <taxon>Bacteria</taxon>
        <taxon>Pseudomonadati</taxon>
        <taxon>Bacteroidota</taxon>
        <taxon>Bacteroidia</taxon>
        <taxon>Bacteroidales</taxon>
        <taxon>Bacteroidaceae</taxon>
        <taxon>Bacteroides</taxon>
    </lineage>
</organism>
<reference evidence="1 2" key="1">
    <citation type="submission" date="2016-11" db="EMBL/GenBank/DDBJ databases">
        <authorList>
            <person name="Jaros S."/>
            <person name="Januszkiewicz K."/>
            <person name="Wedrychowicz H."/>
        </authorList>
    </citation>
    <scope>NUCLEOTIDE SEQUENCE [LARGE SCALE GENOMIC DNA]</scope>
    <source>
        <strain evidence="1 2">DSM 26991</strain>
    </source>
</reference>
<evidence type="ECO:0000313" key="1">
    <source>
        <dbReference type="EMBL" id="SHF07778.1"/>
    </source>
</evidence>
<evidence type="ECO:0000313" key="2">
    <source>
        <dbReference type="Proteomes" id="UP000184509"/>
    </source>
</evidence>